<proteinExistence type="inferred from homology"/>
<dbReference type="GO" id="GO:0005634">
    <property type="term" value="C:nucleus"/>
    <property type="evidence" value="ECO:0007669"/>
    <property type="project" value="UniProtKB-SubCell"/>
</dbReference>
<keyword evidence="5 6" id="KW-0539">Nucleus</keyword>
<accession>A0AAQ3Q966</accession>
<evidence type="ECO:0000256" key="6">
    <source>
        <dbReference type="RuleBase" id="RU367155"/>
    </source>
</evidence>
<evidence type="ECO:0000256" key="1">
    <source>
        <dbReference type="ARBA" id="ARBA00004123"/>
    </source>
</evidence>
<evidence type="ECO:0000256" key="3">
    <source>
        <dbReference type="ARBA" id="ARBA00023125"/>
    </source>
</evidence>
<dbReference type="EMBL" id="CP136892">
    <property type="protein sequence ID" value="WOL01006.1"/>
    <property type="molecule type" value="Genomic_DNA"/>
</dbReference>
<feature type="region of interest" description="Disordered" evidence="7">
    <location>
        <begin position="1"/>
        <end position="69"/>
    </location>
</feature>
<evidence type="ECO:0000256" key="5">
    <source>
        <dbReference type="ARBA" id="ARBA00023242"/>
    </source>
</evidence>
<dbReference type="Gene3D" id="6.10.250.2430">
    <property type="match status" value="1"/>
</dbReference>
<comment type="subcellular location">
    <subcellularLocation>
        <location evidence="1 6">Nucleus</location>
    </subcellularLocation>
</comment>
<evidence type="ECO:0000313" key="9">
    <source>
        <dbReference type="Proteomes" id="UP001327560"/>
    </source>
</evidence>
<evidence type="ECO:0000256" key="4">
    <source>
        <dbReference type="ARBA" id="ARBA00023163"/>
    </source>
</evidence>
<dbReference type="Proteomes" id="UP001327560">
    <property type="component" value="Chromosome 3"/>
</dbReference>
<dbReference type="SMART" id="SM00521">
    <property type="entry name" value="CBF"/>
    <property type="match status" value="1"/>
</dbReference>
<dbReference type="PANTHER" id="PTHR12632">
    <property type="entry name" value="TRANSCRIPTION FACTOR NF-Y ALPHA-RELATED"/>
    <property type="match status" value="1"/>
</dbReference>
<evidence type="ECO:0000256" key="7">
    <source>
        <dbReference type="SAM" id="MobiDB-lite"/>
    </source>
</evidence>
<protein>
    <recommendedName>
        <fullName evidence="6">Nuclear transcription factor Y subunit</fullName>
    </recommendedName>
</protein>
<dbReference type="AlphaFoldDB" id="A0AAQ3Q966"/>
<keyword evidence="4 6" id="KW-0804">Transcription</keyword>
<feature type="compositionally biased region" description="Polar residues" evidence="7">
    <location>
        <begin position="8"/>
        <end position="47"/>
    </location>
</feature>
<gene>
    <name evidence="8" type="ORF">Cni_G09719</name>
</gene>
<keyword evidence="3 6" id="KW-0238">DNA-binding</keyword>
<comment type="function">
    <text evidence="6">Component of the sequence-specific heterotrimeric transcription factor (NF-Y) which specifically recognizes a 5'-CCAAT-3' box motif found in the promoters of its target genes.</text>
</comment>
<dbReference type="PRINTS" id="PR00616">
    <property type="entry name" value="CCAATSUBUNTB"/>
</dbReference>
<evidence type="ECO:0000313" key="8">
    <source>
        <dbReference type="EMBL" id="WOL01006.1"/>
    </source>
</evidence>
<feature type="compositionally biased region" description="Polar residues" evidence="7">
    <location>
        <begin position="204"/>
        <end position="221"/>
    </location>
</feature>
<comment type="subunit">
    <text evidence="6">Heterotrimer.</text>
</comment>
<name>A0AAQ3Q966_9LILI</name>
<feature type="compositionally biased region" description="Low complexity" evidence="7">
    <location>
        <begin position="228"/>
        <end position="243"/>
    </location>
</feature>
<dbReference type="GO" id="GO:0003700">
    <property type="term" value="F:DNA-binding transcription factor activity"/>
    <property type="evidence" value="ECO:0007669"/>
    <property type="project" value="UniProtKB-UniRule"/>
</dbReference>
<reference evidence="8 9" key="1">
    <citation type="submission" date="2023-10" db="EMBL/GenBank/DDBJ databases">
        <title>Chromosome-scale genome assembly provides insights into flower coloration mechanisms of Canna indica.</title>
        <authorList>
            <person name="Li C."/>
        </authorList>
    </citation>
    <scope>NUCLEOTIDE SEQUENCE [LARGE SCALE GENOMIC DNA]</scope>
    <source>
        <tissue evidence="8">Flower</tissue>
    </source>
</reference>
<keyword evidence="2 6" id="KW-0805">Transcription regulation</keyword>
<sequence>MNIDFLAQHSSNVKHSGHQMPTQKSLSTQSSGQSFDSHQEISETSECNNRDQHTSTQSGAGSTHKRQPEGHMKAVLSLGGPESFCTPPKLDSNQPLACISYPFADTYYGNVFAAYGPHPIIHPQIAGMSSYARVPLPSEPAAEEPIYVNAKQYSAILRRRQLRARLEAENKLIKTRKPYLHESRHLHAMKRARGSGGRFLNTKQLQQEAEPSADSRCQNASDGCPDHSSSTSTNSNTTKTSMSRSIIMQQDELVFSSPRFHSQGGDSKIQNGSHHHHHPNPCEVNHGRP</sequence>
<organism evidence="8 9">
    <name type="scientific">Canna indica</name>
    <name type="common">Indian-shot</name>
    <dbReference type="NCBI Taxonomy" id="4628"/>
    <lineage>
        <taxon>Eukaryota</taxon>
        <taxon>Viridiplantae</taxon>
        <taxon>Streptophyta</taxon>
        <taxon>Embryophyta</taxon>
        <taxon>Tracheophyta</taxon>
        <taxon>Spermatophyta</taxon>
        <taxon>Magnoliopsida</taxon>
        <taxon>Liliopsida</taxon>
        <taxon>Zingiberales</taxon>
        <taxon>Cannaceae</taxon>
        <taxon>Canna</taxon>
    </lineage>
</organism>
<feature type="region of interest" description="Disordered" evidence="7">
    <location>
        <begin position="255"/>
        <end position="289"/>
    </location>
</feature>
<comment type="similarity">
    <text evidence="6">Belongs to the NFYA/HAP2 subunit family.</text>
</comment>
<dbReference type="Pfam" id="PF02045">
    <property type="entry name" value="CBFB_NFYA"/>
    <property type="match status" value="1"/>
</dbReference>
<dbReference type="GO" id="GO:0003677">
    <property type="term" value="F:DNA binding"/>
    <property type="evidence" value="ECO:0007669"/>
    <property type="project" value="UniProtKB-KW"/>
</dbReference>
<feature type="region of interest" description="Disordered" evidence="7">
    <location>
        <begin position="204"/>
        <end position="243"/>
    </location>
</feature>
<dbReference type="PROSITE" id="PS51152">
    <property type="entry name" value="NFYA_HAP2_2"/>
    <property type="match status" value="1"/>
</dbReference>
<evidence type="ECO:0000256" key="2">
    <source>
        <dbReference type="ARBA" id="ARBA00023015"/>
    </source>
</evidence>
<keyword evidence="9" id="KW-1185">Reference proteome</keyword>
<dbReference type="InterPro" id="IPR001289">
    <property type="entry name" value="NFYA"/>
</dbReference>